<name>A0A147I5M7_9SPHN</name>
<proteinExistence type="predicted"/>
<dbReference type="PATRIC" id="fig|869719.3.peg.763"/>
<accession>A0A147I5M7</accession>
<dbReference type="InterPro" id="IPR001434">
    <property type="entry name" value="OmcB-like_DUF11"/>
</dbReference>
<sequence>MCALTAGPAADGQVARVSNTATLSFDEGGAARSVASNTVALDIERAKRPAVLSFRLPPLDYRLTDMRCDPGPPPAFTPAPVSADELARSAPLAAIDTRATMLLVLDAPGENRDASARETAWIDVTTDTIRTKLPLFETGVDTGVFAAGVPGGGMYPELSACDPTRVRGDHLRLSFGGSAFSLSAEAALLIDPSGFVFDSVTGAAIDGATVALVDGDGRPATVFGDDGISRYPATLTSGGVAQDASGRAYRFGSGGYRFPLVAPGAYRLIVTPPPGYVAPSTRDRALLAAVRDATGRPYILNQASFGAPFDLESSDPFEADIPLDHRPEDPRAGPPRETTTLLLTKTVAIREASAGDFVHYRVTVENRGKVAASDVRLIDQLPAGLKLERASSASVSADGRTITHTIGTIPPNSTHEWRYIVSVGAGAPVGEAVNRIHAEGANVTGNAAAATVRLRPTLFADAFTVVGRVTEGACGAPLAGRKGVAGVRLLMEDGTFVVTDGDGLYHIEGIRPGRHVVQLDRATLPASHEPVACDDDTQAAGSGTSRFVEGVGGLVKRVDFQLRPTGRAMIAPDALPIAVASDARAAGAERDWFAGQAPGVALLFPEVDHNPRAPAVRVVVKHRPGQRVALSMNGRAVETLAYDGTDTNADDSVAIARWSGVPLSPGANRLEARVVDAGGRTVETLVREVRMAGDPARVVAVPARSRLVADGVTRPLLAVRATDAAGRPVRAGTLLAFRIDAPYAPAADAGLEQQRRSDGTAQVVGDDGYAFLALRPTTQAGSLRAHVDLATRDGRRSIDLRGWLSAPAGQWTVVGFGAGTIGHDMLARHARSLPLGERNRRVVDGELALYARGRIKGSWLATIGIDTRRQPDPSRGRLGTIDPDRYYTVYGDATLQGQDAPTDRKLYLRLERPDAYALFGDFETGLTATRLGRYSRTLNGAKAEYDNGRIAATAFTARTDDLYARDELRGSGLSGPYRLSTRGLVPNTDKVRIEVRDRLRPERIVSATVMTRHIDYDIDSAAGTIRFREPVLSRDPSFNPVYIVVDYEVYGTSRRRVAGGRAAVRLAGDAVEVGATALHNAGAGDMMTLDLRARAGTATELRAEAGTGGRGGLGAGRAWLAEGEHHGGGVDLLVYARQQDRTFGVGQQNAVEAGARRYGIDGRVQLAGRLSLVATGWHQRELAGEGQRTAVDARLEWRRASGTIFAGGQLAQDRGLDGLARDSRLLTLGGTQSLLDGKLSLTGQTQLAPGGSKDSLDFPVRHQLSAAYRVTPGVRVIGGYEIADGRTQVSHTARVGFDVAPWTGARVSSTLNQQQAERGENGARTFAQYGFSQSLALDAHWTVDATLDATGTLRGRAPVATALVQPVDAAGIAQEDFTAMTLGAQYRAGRWTWNGRAEYRAGSSGDRIGLSGSVVRPLGEGRTMAGAVRWFTLAQGRDARAGSFAADLALAWRPIDSRWSLLQRVELRSDRADAGITAGNVLGVYAGGDTFQSTLRAIGNVAANYRSGAEGAGHGLEATLYYGAKWVRGRFGTDDLTGFTQVVGAEVRREIGARFDLGVQASVQHGLTNGTLAFSAGPSVGVAPVRDLWVSAGYNVTGYRDRDFEQDRYTRSGPYVTMRLKFDQDGIGRLLRRGR</sequence>
<dbReference type="Pfam" id="PF01345">
    <property type="entry name" value="DUF11"/>
    <property type="match status" value="1"/>
</dbReference>
<organism evidence="2 3">
    <name type="scientific">Sphingomonas endophytica</name>
    <dbReference type="NCBI Taxonomy" id="869719"/>
    <lineage>
        <taxon>Bacteria</taxon>
        <taxon>Pseudomonadati</taxon>
        <taxon>Pseudomonadota</taxon>
        <taxon>Alphaproteobacteria</taxon>
        <taxon>Sphingomonadales</taxon>
        <taxon>Sphingomonadaceae</taxon>
        <taxon>Sphingomonas</taxon>
    </lineage>
</organism>
<dbReference type="Proteomes" id="UP000074310">
    <property type="component" value="Unassembled WGS sequence"/>
</dbReference>
<protein>
    <recommendedName>
        <fullName evidence="1">DUF11 domain-containing protein</fullName>
    </recommendedName>
</protein>
<dbReference type="NCBIfam" id="TIGR01451">
    <property type="entry name" value="B_ant_repeat"/>
    <property type="match status" value="1"/>
</dbReference>
<evidence type="ECO:0000313" key="3">
    <source>
        <dbReference type="Proteomes" id="UP000074310"/>
    </source>
</evidence>
<reference evidence="2 3" key="1">
    <citation type="journal article" date="2016" name="Front. Microbiol.">
        <title>Genomic Resource of Rice Seed Associated Bacteria.</title>
        <authorList>
            <person name="Midha S."/>
            <person name="Bansal K."/>
            <person name="Sharma S."/>
            <person name="Kumar N."/>
            <person name="Patil P.P."/>
            <person name="Chaudhry V."/>
            <person name="Patil P.B."/>
        </authorList>
    </citation>
    <scope>NUCLEOTIDE SEQUENCE [LARGE SCALE GENOMIC DNA]</scope>
    <source>
        <strain evidence="2 3">NS334</strain>
    </source>
</reference>
<dbReference type="EMBL" id="LDTB01000014">
    <property type="protein sequence ID" value="KTT73916.1"/>
    <property type="molecule type" value="Genomic_DNA"/>
</dbReference>
<feature type="domain" description="DUF11" evidence="1">
    <location>
        <begin position="342"/>
        <end position="451"/>
    </location>
</feature>
<keyword evidence="3" id="KW-1185">Reference proteome</keyword>
<comment type="caution">
    <text evidence="2">The sequence shown here is derived from an EMBL/GenBank/DDBJ whole genome shotgun (WGS) entry which is preliminary data.</text>
</comment>
<evidence type="ECO:0000313" key="2">
    <source>
        <dbReference type="EMBL" id="KTT73916.1"/>
    </source>
</evidence>
<evidence type="ECO:0000259" key="1">
    <source>
        <dbReference type="Pfam" id="PF01345"/>
    </source>
</evidence>
<gene>
    <name evidence="2" type="ORF">NS334_06500</name>
</gene>
<dbReference type="InterPro" id="IPR047589">
    <property type="entry name" value="DUF11_rpt"/>
</dbReference>